<sequence>MFGKRRIRIVWLVNDRYVNNFITVYRESKKSFDFDIKVVAVPRLGYEFSPFISSEEIFEYLSREGIDCVNCYDKDKGDFIDIESFNADYIFTTTPYDIYLPEEYRSDKIIYCAKLCNILYGAIMTPLIEESDYMKNAYMIFTSGKKSVHENNKCIDIGCMKIDEYLHYGRKKLRKNNKFQVAWKPRWTLNENESNLVAYIDNFYKWSIQHSDVELLFISHPMLKENAKHIGWKEYYKYMDLYEKTDNISIVEDGNFMDDVMAADVFIGDMCTTMIEFATTGKPIIYTEGHGFENELTKEVINNSYVARNFQEIISILSDLKFGKDPIKKKREDAAKSYFTVPPKKMSSAKYLLSILKKDFKEHPFIKMKRIRIGDEVIVNGYGSCSAWGEKDNTLKMESVHMKVLDIREDGINKYGCAIIGNSDITCWVGKEDVIYHK</sequence>
<evidence type="ECO:0000313" key="1">
    <source>
        <dbReference type="EMBL" id="MBI6873591.1"/>
    </source>
</evidence>
<evidence type="ECO:0000313" key="2">
    <source>
        <dbReference type="Proteomes" id="UP000622687"/>
    </source>
</evidence>
<name>A0A934HSB6_9CLOT</name>
<dbReference type="Pfam" id="PF04464">
    <property type="entry name" value="Glyphos_transf"/>
    <property type="match status" value="1"/>
</dbReference>
<dbReference type="InterPro" id="IPR007554">
    <property type="entry name" value="Glycerophosphate_synth"/>
</dbReference>
<keyword evidence="2" id="KW-1185">Reference proteome</keyword>
<organism evidence="1 2">
    <name type="scientific">Clostridium aciditolerans</name>
    <dbReference type="NCBI Taxonomy" id="339861"/>
    <lineage>
        <taxon>Bacteria</taxon>
        <taxon>Bacillati</taxon>
        <taxon>Bacillota</taxon>
        <taxon>Clostridia</taxon>
        <taxon>Eubacteriales</taxon>
        <taxon>Clostridiaceae</taxon>
        <taxon>Clostridium</taxon>
    </lineage>
</organism>
<dbReference type="InterPro" id="IPR043148">
    <property type="entry name" value="TagF_C"/>
</dbReference>
<dbReference type="EMBL" id="JAEEGB010000014">
    <property type="protein sequence ID" value="MBI6873591.1"/>
    <property type="molecule type" value="Genomic_DNA"/>
</dbReference>
<reference evidence="1" key="1">
    <citation type="submission" date="2020-12" db="EMBL/GenBank/DDBJ databases">
        <title>Clostridium thailandense sp. nov., a novel acetogenic bacterium isolated from peat land soil in Thailand.</title>
        <authorList>
            <person name="Chaikitkaew S."/>
            <person name="Birkeland N.K."/>
        </authorList>
    </citation>
    <scope>NUCLEOTIDE SEQUENCE</scope>
    <source>
        <strain evidence="1">DSM 17425</strain>
    </source>
</reference>
<dbReference type="GO" id="GO:0016020">
    <property type="term" value="C:membrane"/>
    <property type="evidence" value="ECO:0007669"/>
    <property type="project" value="InterPro"/>
</dbReference>
<dbReference type="Proteomes" id="UP000622687">
    <property type="component" value="Unassembled WGS sequence"/>
</dbReference>
<dbReference type="SUPFAM" id="SSF53756">
    <property type="entry name" value="UDP-Glycosyltransferase/glycogen phosphorylase"/>
    <property type="match status" value="1"/>
</dbReference>
<accession>A0A934HSB6</accession>
<dbReference type="Gene3D" id="3.40.50.12580">
    <property type="match status" value="1"/>
</dbReference>
<dbReference type="AlphaFoldDB" id="A0A934HSB6"/>
<dbReference type="RefSeq" id="WP_211143017.1">
    <property type="nucleotide sequence ID" value="NZ_JAEEGB010000014.1"/>
</dbReference>
<dbReference type="GO" id="GO:0047355">
    <property type="term" value="F:CDP-glycerol glycerophosphotransferase activity"/>
    <property type="evidence" value="ECO:0007669"/>
    <property type="project" value="InterPro"/>
</dbReference>
<protein>
    <submittedName>
        <fullName evidence="1">CDP-glycerol glycerophosphotransferase family protein</fullName>
    </submittedName>
</protein>
<proteinExistence type="predicted"/>
<gene>
    <name evidence="1" type="ORF">I6U51_12865</name>
</gene>
<comment type="caution">
    <text evidence="1">The sequence shown here is derived from an EMBL/GenBank/DDBJ whole genome shotgun (WGS) entry which is preliminary data.</text>
</comment>